<dbReference type="AlphaFoldDB" id="A0AA85F9I9"/>
<keyword evidence="2" id="KW-0472">Membrane</keyword>
<dbReference type="WBParaSite" id="SRDH1_41630.2">
    <property type="protein sequence ID" value="SRDH1_41630.2"/>
    <property type="gene ID" value="SRDH1_41630"/>
</dbReference>
<keyword evidence="2" id="KW-0812">Transmembrane</keyword>
<evidence type="ECO:0000256" key="2">
    <source>
        <dbReference type="SAM" id="Phobius"/>
    </source>
</evidence>
<feature type="chain" id="PRO_5041699954" evidence="3">
    <location>
        <begin position="23"/>
        <end position="83"/>
    </location>
</feature>
<reference evidence="4" key="1">
    <citation type="submission" date="2022-06" db="EMBL/GenBank/DDBJ databases">
        <authorList>
            <person name="Berger JAMES D."/>
            <person name="Berger JAMES D."/>
        </authorList>
    </citation>
    <scope>NUCLEOTIDE SEQUENCE [LARGE SCALE GENOMIC DNA]</scope>
</reference>
<organism evidence="4 5">
    <name type="scientific">Schistosoma rodhaini</name>
    <dbReference type="NCBI Taxonomy" id="6188"/>
    <lineage>
        <taxon>Eukaryota</taxon>
        <taxon>Metazoa</taxon>
        <taxon>Spiralia</taxon>
        <taxon>Lophotrochozoa</taxon>
        <taxon>Platyhelminthes</taxon>
        <taxon>Trematoda</taxon>
        <taxon>Digenea</taxon>
        <taxon>Strigeidida</taxon>
        <taxon>Schistosomatoidea</taxon>
        <taxon>Schistosomatidae</taxon>
        <taxon>Schistosoma</taxon>
    </lineage>
</organism>
<name>A0AA85F9I9_9TREM</name>
<keyword evidence="2" id="KW-1133">Transmembrane helix</keyword>
<evidence type="ECO:0000313" key="5">
    <source>
        <dbReference type="WBParaSite" id="SRDH1_41630.2"/>
    </source>
</evidence>
<keyword evidence="4" id="KW-1185">Reference proteome</keyword>
<proteinExistence type="predicted"/>
<feature type="region of interest" description="Disordered" evidence="1">
    <location>
        <begin position="27"/>
        <end position="47"/>
    </location>
</feature>
<keyword evidence="3" id="KW-0732">Signal</keyword>
<evidence type="ECO:0000313" key="4">
    <source>
        <dbReference type="Proteomes" id="UP000050792"/>
    </source>
</evidence>
<accession>A0AA85F9I9</accession>
<feature type="compositionally biased region" description="Acidic residues" evidence="1">
    <location>
        <begin position="27"/>
        <end position="37"/>
    </location>
</feature>
<reference evidence="5" key="2">
    <citation type="submission" date="2023-11" db="UniProtKB">
        <authorList>
            <consortium name="WormBaseParasite"/>
        </authorList>
    </citation>
    <scope>IDENTIFICATION</scope>
</reference>
<feature type="transmembrane region" description="Helical" evidence="2">
    <location>
        <begin position="62"/>
        <end position="82"/>
    </location>
</feature>
<evidence type="ECO:0000256" key="3">
    <source>
        <dbReference type="SAM" id="SignalP"/>
    </source>
</evidence>
<evidence type="ECO:0000256" key="1">
    <source>
        <dbReference type="SAM" id="MobiDB-lite"/>
    </source>
</evidence>
<protein>
    <submittedName>
        <fullName evidence="5">Uncharacterized protein</fullName>
    </submittedName>
</protein>
<dbReference type="Proteomes" id="UP000050792">
    <property type="component" value="Unassembled WGS sequence"/>
</dbReference>
<sequence length="83" mass="9676">MKLTHILLICFISFLFFTYVQCDGNYESEEEENEEEEKPSQPDVPHGKHPLLRKAFLTAPSWLHMPFSIAGAVAAYFFYHFYG</sequence>
<feature type="signal peptide" evidence="3">
    <location>
        <begin position="1"/>
        <end position="22"/>
    </location>
</feature>